<dbReference type="GO" id="GO:0008076">
    <property type="term" value="C:voltage-gated potassium channel complex"/>
    <property type="evidence" value="ECO:0007669"/>
    <property type="project" value="InterPro"/>
</dbReference>
<keyword evidence="10 12" id="KW-0472">Membrane</keyword>
<name>A0A7W5E3I5_9BACT</name>
<dbReference type="Gene3D" id="1.10.287.70">
    <property type="match status" value="1"/>
</dbReference>
<dbReference type="InterPro" id="IPR005821">
    <property type="entry name" value="Ion_trans_dom"/>
</dbReference>
<comment type="caution">
    <text evidence="14">The sequence shown here is derived from an EMBL/GenBank/DDBJ whole genome shotgun (WGS) entry which is preliminary data.</text>
</comment>
<keyword evidence="3" id="KW-0633">Potassium transport</keyword>
<dbReference type="SUPFAM" id="SSF81324">
    <property type="entry name" value="Voltage-gated potassium channels"/>
    <property type="match status" value="1"/>
</dbReference>
<feature type="transmembrane region" description="Helical" evidence="12">
    <location>
        <begin position="260"/>
        <end position="280"/>
    </location>
</feature>
<evidence type="ECO:0000256" key="4">
    <source>
        <dbReference type="ARBA" id="ARBA00022692"/>
    </source>
</evidence>
<evidence type="ECO:0000256" key="10">
    <source>
        <dbReference type="ARBA" id="ARBA00023136"/>
    </source>
</evidence>
<feature type="transmembrane region" description="Helical" evidence="12">
    <location>
        <begin position="129"/>
        <end position="152"/>
    </location>
</feature>
<dbReference type="RefSeq" id="WP_009093681.1">
    <property type="nucleotide sequence ID" value="NZ_JACHXU010000017.1"/>
</dbReference>
<feature type="transmembrane region" description="Helical" evidence="12">
    <location>
        <begin position="97"/>
        <end position="117"/>
    </location>
</feature>
<reference evidence="14 15" key="1">
    <citation type="submission" date="2020-08" db="EMBL/GenBank/DDBJ databases">
        <title>Genomic Encyclopedia of Type Strains, Phase III (KMG-III): the genomes of soil and plant-associated and newly described type strains.</title>
        <authorList>
            <person name="Whitman W."/>
        </authorList>
    </citation>
    <scope>NUCLEOTIDE SEQUENCE [LARGE SCALE GENOMIC DNA]</scope>
    <source>
        <strain evidence="14 15">CECT 8075</strain>
    </source>
</reference>
<protein>
    <submittedName>
        <fullName evidence="14">Voltage-gated potassium channel</fullName>
    </submittedName>
</protein>
<keyword evidence="15" id="KW-1185">Reference proteome</keyword>
<evidence type="ECO:0000313" key="14">
    <source>
        <dbReference type="EMBL" id="MBB3208652.1"/>
    </source>
</evidence>
<keyword evidence="9" id="KW-0406">Ion transport</keyword>
<evidence type="ECO:0000256" key="12">
    <source>
        <dbReference type="SAM" id="Phobius"/>
    </source>
</evidence>
<comment type="subcellular location">
    <subcellularLocation>
        <location evidence="1">Membrane</location>
        <topology evidence="1">Multi-pass membrane protein</topology>
    </subcellularLocation>
</comment>
<evidence type="ECO:0000256" key="3">
    <source>
        <dbReference type="ARBA" id="ARBA00022538"/>
    </source>
</evidence>
<organism evidence="14 15">
    <name type="scientific">Aporhodopirellula rubra</name>
    <dbReference type="NCBI Taxonomy" id="980271"/>
    <lineage>
        <taxon>Bacteria</taxon>
        <taxon>Pseudomonadati</taxon>
        <taxon>Planctomycetota</taxon>
        <taxon>Planctomycetia</taxon>
        <taxon>Pirellulales</taxon>
        <taxon>Pirellulaceae</taxon>
        <taxon>Aporhodopirellula</taxon>
    </lineage>
</organism>
<keyword evidence="4 12" id="KW-0812">Transmembrane</keyword>
<dbReference type="PANTHER" id="PTHR11537:SF254">
    <property type="entry name" value="POTASSIUM VOLTAGE-GATED CHANNEL PROTEIN SHAB"/>
    <property type="match status" value="1"/>
</dbReference>
<dbReference type="Gene3D" id="1.20.120.350">
    <property type="entry name" value="Voltage-gated potassium channels. Chain C"/>
    <property type="match status" value="1"/>
</dbReference>
<evidence type="ECO:0000259" key="13">
    <source>
        <dbReference type="Pfam" id="PF00520"/>
    </source>
</evidence>
<evidence type="ECO:0000256" key="11">
    <source>
        <dbReference type="ARBA" id="ARBA00023303"/>
    </source>
</evidence>
<gene>
    <name evidence="14" type="ORF">FHS27_004484</name>
</gene>
<feature type="domain" description="Ion transport" evidence="13">
    <location>
        <begin position="47"/>
        <end position="284"/>
    </location>
</feature>
<accession>A0A7W5E3I5</accession>
<evidence type="ECO:0000313" key="15">
    <source>
        <dbReference type="Proteomes" id="UP000536179"/>
    </source>
</evidence>
<dbReference type="AlphaFoldDB" id="A0A7W5E3I5"/>
<evidence type="ECO:0000256" key="9">
    <source>
        <dbReference type="ARBA" id="ARBA00023065"/>
    </source>
</evidence>
<keyword evidence="5" id="KW-0631">Potassium channel</keyword>
<keyword evidence="8 12" id="KW-1133">Transmembrane helix</keyword>
<dbReference type="Pfam" id="PF00520">
    <property type="entry name" value="Ion_trans"/>
    <property type="match status" value="1"/>
</dbReference>
<evidence type="ECO:0000256" key="1">
    <source>
        <dbReference type="ARBA" id="ARBA00004141"/>
    </source>
</evidence>
<dbReference type="GO" id="GO:0005249">
    <property type="term" value="F:voltage-gated potassium channel activity"/>
    <property type="evidence" value="ECO:0007669"/>
    <property type="project" value="InterPro"/>
</dbReference>
<proteinExistence type="predicted"/>
<feature type="transmembrane region" description="Helical" evidence="12">
    <location>
        <begin position="48"/>
        <end position="66"/>
    </location>
</feature>
<dbReference type="PANTHER" id="PTHR11537">
    <property type="entry name" value="VOLTAGE-GATED POTASSIUM CHANNEL"/>
    <property type="match status" value="1"/>
</dbReference>
<dbReference type="GO" id="GO:0001508">
    <property type="term" value="P:action potential"/>
    <property type="evidence" value="ECO:0007669"/>
    <property type="project" value="TreeGrafter"/>
</dbReference>
<dbReference type="InterPro" id="IPR027359">
    <property type="entry name" value="Volt_channel_dom_sf"/>
</dbReference>
<keyword evidence="6" id="KW-0851">Voltage-gated channel</keyword>
<evidence type="ECO:0000256" key="5">
    <source>
        <dbReference type="ARBA" id="ARBA00022826"/>
    </source>
</evidence>
<evidence type="ECO:0000256" key="2">
    <source>
        <dbReference type="ARBA" id="ARBA00022448"/>
    </source>
</evidence>
<evidence type="ECO:0000256" key="7">
    <source>
        <dbReference type="ARBA" id="ARBA00022958"/>
    </source>
</evidence>
<dbReference type="EMBL" id="JACHXU010000017">
    <property type="protein sequence ID" value="MBB3208652.1"/>
    <property type="molecule type" value="Genomic_DNA"/>
</dbReference>
<keyword evidence="2" id="KW-0813">Transport</keyword>
<sequence>MNNERRPKTAEASAAVLRRRQVQRPEQPGIRQRMYDIIFEADCAAGRAFDVGLLIAIIASIVFVSLETLPGYRVIETVMVEGEMVTQTGTSMEESNIPYWLIACEWFLTILFTIEYVARLSCVRNPMRYATSFWGVVDLLSILPSYLVFFFASARSFAILRSIRLLRVFRVLKLWRMMSQADELADAVWHSRDKIVVFLSVVLVAVTISGTLMFHIETVLIDDAADSDFTSIPQAMYWAIVTMTTVGYGDIVPHTTIGKIISAILILLGYSLIIVPTGFVSAELSSRKPTTEHDHHPCPNCSLSRHRSDADYCYRCGAHLENHSPETT</sequence>
<dbReference type="InterPro" id="IPR028325">
    <property type="entry name" value="VG_K_chnl"/>
</dbReference>
<evidence type="ECO:0000256" key="6">
    <source>
        <dbReference type="ARBA" id="ARBA00022882"/>
    </source>
</evidence>
<evidence type="ECO:0000256" key="8">
    <source>
        <dbReference type="ARBA" id="ARBA00022989"/>
    </source>
</evidence>
<dbReference type="PRINTS" id="PR00169">
    <property type="entry name" value="KCHANNEL"/>
</dbReference>
<keyword evidence="7" id="KW-0630">Potassium</keyword>
<keyword evidence="11 14" id="KW-0407">Ion channel</keyword>
<dbReference type="Proteomes" id="UP000536179">
    <property type="component" value="Unassembled WGS sequence"/>
</dbReference>
<feature type="transmembrane region" description="Helical" evidence="12">
    <location>
        <begin position="195"/>
        <end position="216"/>
    </location>
</feature>
<feature type="transmembrane region" description="Helical" evidence="12">
    <location>
        <begin position="236"/>
        <end position="253"/>
    </location>
</feature>